<dbReference type="OrthoDB" id="6133115at2759"/>
<feature type="domain" description="Oxidoreductase acuF-like C2H2 type zinc-finger" evidence="1">
    <location>
        <begin position="61"/>
        <end position="90"/>
    </location>
</feature>
<sequence length="205" mass="22926">MHEASVARKTIFSGTEATKFVEDLDAPVEAQSVLSYASSAFAVDDDGVLLPKPPKTDLRATEFLCPYCGITCPIRQAKGKAWKAHVIQDIQPYVCTYKDCKTGDQIYGSSKAWLEHERLTHRRVWQCFEHREPQYTSALGLTKHLQKNHEQLSAEQAQTLVNMSESTLRDERTTCPFCLQDIGASANASKHIARHMLAIATFSVP</sequence>
<dbReference type="PANTHER" id="PTHR35391:SF7">
    <property type="entry name" value="C2H2-TYPE DOMAIN-CONTAINING PROTEIN"/>
    <property type="match status" value="1"/>
</dbReference>
<evidence type="ECO:0000313" key="2">
    <source>
        <dbReference type="EMBL" id="KAF2220082.1"/>
    </source>
</evidence>
<evidence type="ECO:0000259" key="1">
    <source>
        <dbReference type="Pfam" id="PF26082"/>
    </source>
</evidence>
<evidence type="ECO:0000313" key="3">
    <source>
        <dbReference type="Proteomes" id="UP000799538"/>
    </source>
</evidence>
<reference evidence="3" key="1">
    <citation type="journal article" date="2020" name="Stud. Mycol.">
        <title>101 Dothideomycetes genomes: A test case for predicting lifestyles and emergence of pathogens.</title>
        <authorList>
            <person name="Haridas S."/>
            <person name="Albert R."/>
            <person name="Binder M."/>
            <person name="Bloem J."/>
            <person name="LaButti K."/>
            <person name="Salamov A."/>
            <person name="Andreopoulos B."/>
            <person name="Baker S."/>
            <person name="Barry K."/>
            <person name="Bills G."/>
            <person name="Bluhm B."/>
            <person name="Cannon C."/>
            <person name="Castanera R."/>
            <person name="Culley D."/>
            <person name="Daum C."/>
            <person name="Ezra D."/>
            <person name="Gonzalez J."/>
            <person name="Henrissat B."/>
            <person name="Kuo A."/>
            <person name="Liang C."/>
            <person name="Lipzen A."/>
            <person name="Lutzoni F."/>
            <person name="Magnuson J."/>
            <person name="Mondo S."/>
            <person name="Nolan M."/>
            <person name="Ohm R."/>
            <person name="Pangilinan J."/>
            <person name="Park H.-J."/>
            <person name="Ramirez L."/>
            <person name="Alfaro M."/>
            <person name="Sun H."/>
            <person name="Tritt A."/>
            <person name="Yoshinaga Y."/>
            <person name="Zwiers L.-H."/>
            <person name="Turgeon B."/>
            <person name="Goodwin S."/>
            <person name="Spatafora J."/>
            <person name="Crous P."/>
            <person name="Grigoriev I."/>
        </authorList>
    </citation>
    <scope>NUCLEOTIDE SEQUENCE [LARGE SCALE GENOMIC DNA]</scope>
    <source>
        <strain evidence="3">CECT 20119</strain>
    </source>
</reference>
<gene>
    <name evidence="2" type="ORF">BDZ85DRAFT_204362</name>
</gene>
<feature type="non-terminal residue" evidence="2">
    <location>
        <position position="205"/>
    </location>
</feature>
<dbReference type="Proteomes" id="UP000799538">
    <property type="component" value="Unassembled WGS sequence"/>
</dbReference>
<proteinExistence type="predicted"/>
<keyword evidence="3" id="KW-1185">Reference proteome</keyword>
<protein>
    <recommendedName>
        <fullName evidence="1">Oxidoreductase acuF-like C2H2 type zinc-finger domain-containing protein</fullName>
    </recommendedName>
</protein>
<dbReference type="AlphaFoldDB" id="A0A6A6G2Z1"/>
<name>A0A6A6G2Z1_9PEZI</name>
<dbReference type="PANTHER" id="PTHR35391">
    <property type="entry name" value="C2H2-TYPE DOMAIN-CONTAINING PROTEIN-RELATED"/>
    <property type="match status" value="1"/>
</dbReference>
<dbReference type="EMBL" id="ML992513">
    <property type="protein sequence ID" value="KAF2220082.1"/>
    <property type="molecule type" value="Genomic_DNA"/>
</dbReference>
<organism evidence="2 3">
    <name type="scientific">Elsinoe ampelina</name>
    <dbReference type="NCBI Taxonomy" id="302913"/>
    <lineage>
        <taxon>Eukaryota</taxon>
        <taxon>Fungi</taxon>
        <taxon>Dikarya</taxon>
        <taxon>Ascomycota</taxon>
        <taxon>Pezizomycotina</taxon>
        <taxon>Dothideomycetes</taxon>
        <taxon>Dothideomycetidae</taxon>
        <taxon>Myriangiales</taxon>
        <taxon>Elsinoaceae</taxon>
        <taxon>Elsinoe</taxon>
    </lineage>
</organism>
<dbReference type="Pfam" id="PF26082">
    <property type="entry name" value="zf-C2H2_AcuF"/>
    <property type="match status" value="1"/>
</dbReference>
<accession>A0A6A6G2Z1</accession>
<dbReference type="InterPro" id="IPR058925">
    <property type="entry name" value="zf-C2H2_AcuF"/>
</dbReference>